<comment type="caution">
    <text evidence="2">The sequence shown here is derived from an EMBL/GenBank/DDBJ whole genome shotgun (WGS) entry which is preliminary data.</text>
</comment>
<proteinExistence type="predicted"/>
<feature type="region of interest" description="Disordered" evidence="1">
    <location>
        <begin position="66"/>
        <end position="114"/>
    </location>
</feature>
<protein>
    <submittedName>
        <fullName evidence="2">Uncharacterized protein</fullName>
    </submittedName>
</protein>
<accession>A0AAD5LZI1</accession>
<dbReference type="Proteomes" id="UP001196413">
    <property type="component" value="Unassembled WGS sequence"/>
</dbReference>
<reference evidence="2" key="1">
    <citation type="submission" date="2021-06" db="EMBL/GenBank/DDBJ databases">
        <title>Parelaphostrongylus tenuis whole genome reference sequence.</title>
        <authorList>
            <person name="Garwood T.J."/>
            <person name="Larsen P.A."/>
            <person name="Fountain-Jones N.M."/>
            <person name="Garbe J.R."/>
            <person name="Macchietto M.G."/>
            <person name="Kania S.A."/>
            <person name="Gerhold R.W."/>
            <person name="Richards J.E."/>
            <person name="Wolf T.M."/>
        </authorList>
    </citation>
    <scope>NUCLEOTIDE SEQUENCE</scope>
    <source>
        <strain evidence="2">MNPRO001-30</strain>
        <tissue evidence="2">Meninges</tissue>
    </source>
</reference>
<organism evidence="2 3">
    <name type="scientific">Parelaphostrongylus tenuis</name>
    <name type="common">Meningeal worm</name>
    <dbReference type="NCBI Taxonomy" id="148309"/>
    <lineage>
        <taxon>Eukaryota</taxon>
        <taxon>Metazoa</taxon>
        <taxon>Ecdysozoa</taxon>
        <taxon>Nematoda</taxon>
        <taxon>Chromadorea</taxon>
        <taxon>Rhabditida</taxon>
        <taxon>Rhabditina</taxon>
        <taxon>Rhabditomorpha</taxon>
        <taxon>Strongyloidea</taxon>
        <taxon>Metastrongylidae</taxon>
        <taxon>Parelaphostrongylus</taxon>
    </lineage>
</organism>
<evidence type="ECO:0000256" key="1">
    <source>
        <dbReference type="SAM" id="MobiDB-lite"/>
    </source>
</evidence>
<gene>
    <name evidence="2" type="ORF">KIN20_003039</name>
</gene>
<keyword evidence="3" id="KW-1185">Reference proteome</keyword>
<sequence>MVRPRAHGSPSYSSLRASSLTSEFALDSTCKVAQRTPVLYGCVSASSFRNPLTVDIPRRNKLELERDASKAPAPAVVDPHHSSSQEEATTCNIAAPMKKLKREPDDTNEALTPPPNICVDEERYALRPLQGIETGFGFHLRPCRALSATKLVPEKMLILRVLSID</sequence>
<dbReference type="EMBL" id="JAHQIW010000392">
    <property type="protein sequence ID" value="KAJ1347873.1"/>
    <property type="molecule type" value="Genomic_DNA"/>
</dbReference>
<name>A0AAD5LZI1_PARTN</name>
<evidence type="ECO:0000313" key="3">
    <source>
        <dbReference type="Proteomes" id="UP001196413"/>
    </source>
</evidence>
<dbReference type="AlphaFoldDB" id="A0AAD5LZI1"/>
<evidence type="ECO:0000313" key="2">
    <source>
        <dbReference type="EMBL" id="KAJ1347873.1"/>
    </source>
</evidence>